<keyword evidence="2" id="KW-0677">Repeat</keyword>
<dbReference type="PANTHER" id="PTHR46652:SF3">
    <property type="entry name" value="LEUCINE-RICH REPEAT-CONTAINING PROTEIN 9"/>
    <property type="match status" value="1"/>
</dbReference>
<keyword evidence="1" id="KW-0433">Leucine-rich repeat</keyword>
<organism evidence="3 5">
    <name type="scientific">Didymodactylos carnosus</name>
    <dbReference type="NCBI Taxonomy" id="1234261"/>
    <lineage>
        <taxon>Eukaryota</taxon>
        <taxon>Metazoa</taxon>
        <taxon>Spiralia</taxon>
        <taxon>Gnathifera</taxon>
        <taxon>Rotifera</taxon>
        <taxon>Eurotatoria</taxon>
        <taxon>Bdelloidea</taxon>
        <taxon>Philodinida</taxon>
        <taxon>Philodinidae</taxon>
        <taxon>Didymodactylos</taxon>
    </lineage>
</organism>
<dbReference type="SMART" id="SM00369">
    <property type="entry name" value="LRR_TYP"/>
    <property type="match status" value="3"/>
</dbReference>
<dbReference type="EMBL" id="CAJOBC010000021">
    <property type="protein sequence ID" value="CAF3520076.1"/>
    <property type="molecule type" value="Genomic_DNA"/>
</dbReference>
<evidence type="ECO:0000313" key="3">
    <source>
        <dbReference type="EMBL" id="CAF0741703.1"/>
    </source>
</evidence>
<dbReference type="InterPro" id="IPR003591">
    <property type="entry name" value="Leu-rich_rpt_typical-subtyp"/>
</dbReference>
<dbReference type="EMBL" id="CAJNOQ010000021">
    <property type="protein sequence ID" value="CAF0741703.1"/>
    <property type="molecule type" value="Genomic_DNA"/>
</dbReference>
<dbReference type="SUPFAM" id="SSF52058">
    <property type="entry name" value="L domain-like"/>
    <property type="match status" value="1"/>
</dbReference>
<dbReference type="InterPro" id="IPR032675">
    <property type="entry name" value="LRR_dom_sf"/>
</dbReference>
<sequence length="250" mass="27851">MGSAHPSTICDMLTDKRCFSGVPTTTTTTLANKQKLTGLSRSNTCGVTSTQKKSIVPADSPTKRKLLLKPLLSTSGKQINDDEIVSTSLQNLKSLHTLRIDINQINQIRSDEVQKLNQLKILDIGECPIENIDFINTISSICELRASDCQLSHIPVSFRCRNLLDLDLSGNCLEDIQSLKTLSSSLRILHLSRNKIKDISILSTLIQLNELELNQNLIQSIPMTFEKLTNLQRLNLTQNLIEQWNDIVGG</sequence>
<dbReference type="InterPro" id="IPR001611">
    <property type="entry name" value="Leu-rich_rpt"/>
</dbReference>
<comment type="caution">
    <text evidence="3">The sequence shown here is derived from an EMBL/GenBank/DDBJ whole genome shotgun (WGS) entry which is preliminary data.</text>
</comment>
<dbReference type="InterPro" id="IPR050836">
    <property type="entry name" value="SDS22/Internalin_LRR"/>
</dbReference>
<reference evidence="3" key="1">
    <citation type="submission" date="2021-02" db="EMBL/GenBank/DDBJ databases">
        <authorList>
            <person name="Nowell W R."/>
        </authorList>
    </citation>
    <scope>NUCLEOTIDE SEQUENCE</scope>
</reference>
<dbReference type="PANTHER" id="PTHR46652">
    <property type="entry name" value="LEUCINE-RICH REPEAT AND IQ DOMAIN-CONTAINING PROTEIN 1-RELATED"/>
    <property type="match status" value="1"/>
</dbReference>
<gene>
    <name evidence="3" type="ORF">GPM918_LOCUS305</name>
    <name evidence="4" type="ORF">SRO942_LOCUS306</name>
</gene>
<dbReference type="AlphaFoldDB" id="A0A813NM76"/>
<protein>
    <submittedName>
        <fullName evidence="3">Uncharacterized protein</fullName>
    </submittedName>
</protein>
<evidence type="ECO:0000256" key="1">
    <source>
        <dbReference type="ARBA" id="ARBA00022614"/>
    </source>
</evidence>
<dbReference type="Proteomes" id="UP000663829">
    <property type="component" value="Unassembled WGS sequence"/>
</dbReference>
<evidence type="ECO:0000313" key="5">
    <source>
        <dbReference type="Proteomes" id="UP000663829"/>
    </source>
</evidence>
<keyword evidence="5" id="KW-1185">Reference proteome</keyword>
<name>A0A813NM76_9BILA</name>
<accession>A0A813NM76</accession>
<dbReference type="PROSITE" id="PS51450">
    <property type="entry name" value="LRR"/>
    <property type="match status" value="2"/>
</dbReference>
<dbReference type="Proteomes" id="UP000681722">
    <property type="component" value="Unassembled WGS sequence"/>
</dbReference>
<dbReference type="OrthoDB" id="1574204at2759"/>
<dbReference type="Gene3D" id="3.80.10.10">
    <property type="entry name" value="Ribonuclease Inhibitor"/>
    <property type="match status" value="1"/>
</dbReference>
<dbReference type="Pfam" id="PF13855">
    <property type="entry name" value="LRR_8"/>
    <property type="match status" value="1"/>
</dbReference>
<evidence type="ECO:0000313" key="4">
    <source>
        <dbReference type="EMBL" id="CAF3520076.1"/>
    </source>
</evidence>
<proteinExistence type="predicted"/>
<evidence type="ECO:0000256" key="2">
    <source>
        <dbReference type="ARBA" id="ARBA00022737"/>
    </source>
</evidence>